<comment type="caution">
    <text evidence="15">The sequence shown here is derived from an EMBL/GenBank/DDBJ whole genome shotgun (WGS) entry which is preliminary data.</text>
</comment>
<dbReference type="InterPro" id="IPR035965">
    <property type="entry name" value="PAS-like_dom_sf"/>
</dbReference>
<dbReference type="PANTHER" id="PTHR42878:SF7">
    <property type="entry name" value="SENSOR HISTIDINE KINASE GLRK"/>
    <property type="match status" value="1"/>
</dbReference>
<dbReference type="InterPro" id="IPR005467">
    <property type="entry name" value="His_kinase_dom"/>
</dbReference>
<keyword evidence="5" id="KW-0808">Transferase</keyword>
<keyword evidence="9" id="KW-0067">ATP-binding</keyword>
<dbReference type="SUPFAM" id="SSF55781">
    <property type="entry name" value="GAF domain-like"/>
    <property type="match status" value="2"/>
</dbReference>
<evidence type="ECO:0000256" key="8">
    <source>
        <dbReference type="ARBA" id="ARBA00022777"/>
    </source>
</evidence>
<protein>
    <recommendedName>
        <fullName evidence="4">histidine kinase</fullName>
        <ecNumber evidence="4">2.7.13.3</ecNumber>
    </recommendedName>
</protein>
<dbReference type="InterPro" id="IPR003661">
    <property type="entry name" value="HisK_dim/P_dom"/>
</dbReference>
<keyword evidence="10" id="KW-1133">Transmembrane helix</keyword>
<evidence type="ECO:0000256" key="10">
    <source>
        <dbReference type="ARBA" id="ARBA00022989"/>
    </source>
</evidence>
<comment type="catalytic activity">
    <reaction evidence="1">
        <text>ATP + protein L-histidine = ADP + protein N-phospho-L-histidine.</text>
        <dbReference type="EC" id="2.7.13.3"/>
    </reaction>
</comment>
<evidence type="ECO:0000256" key="6">
    <source>
        <dbReference type="ARBA" id="ARBA00022692"/>
    </source>
</evidence>
<proteinExistence type="predicted"/>
<keyword evidence="8" id="KW-0418">Kinase</keyword>
<dbReference type="PANTHER" id="PTHR42878">
    <property type="entry name" value="TWO-COMPONENT HISTIDINE KINASE"/>
    <property type="match status" value="1"/>
</dbReference>
<keyword evidence="16" id="KW-1185">Reference proteome</keyword>
<dbReference type="InterPro" id="IPR001610">
    <property type="entry name" value="PAC"/>
</dbReference>
<dbReference type="SUPFAM" id="SSF55874">
    <property type="entry name" value="ATPase domain of HSP90 chaperone/DNA topoisomerase II/histidine kinase"/>
    <property type="match status" value="1"/>
</dbReference>
<dbReference type="Pfam" id="PF08448">
    <property type="entry name" value="PAS_4"/>
    <property type="match status" value="1"/>
</dbReference>
<keyword evidence="11" id="KW-0902">Two-component regulatory system</keyword>
<dbReference type="RefSeq" id="WP_345729519.1">
    <property type="nucleotide sequence ID" value="NZ_BAAAYN010000024.1"/>
</dbReference>
<evidence type="ECO:0000259" key="14">
    <source>
        <dbReference type="PROSITE" id="PS50112"/>
    </source>
</evidence>
<dbReference type="InterPro" id="IPR036097">
    <property type="entry name" value="HisK_dim/P_sf"/>
</dbReference>
<dbReference type="SMART" id="SM00086">
    <property type="entry name" value="PAC"/>
    <property type="match status" value="2"/>
</dbReference>
<dbReference type="CDD" id="cd00082">
    <property type="entry name" value="HisKA"/>
    <property type="match status" value="1"/>
</dbReference>
<evidence type="ECO:0000256" key="4">
    <source>
        <dbReference type="ARBA" id="ARBA00012438"/>
    </source>
</evidence>
<evidence type="ECO:0000256" key="3">
    <source>
        <dbReference type="ARBA" id="ARBA00004236"/>
    </source>
</evidence>
<dbReference type="SMART" id="SM00065">
    <property type="entry name" value="GAF"/>
    <property type="match status" value="2"/>
</dbReference>
<keyword evidence="6" id="KW-0812">Transmembrane</keyword>
<dbReference type="InterPro" id="IPR000014">
    <property type="entry name" value="PAS"/>
</dbReference>
<keyword evidence="7" id="KW-0547">Nucleotide-binding</keyword>
<evidence type="ECO:0000256" key="9">
    <source>
        <dbReference type="ARBA" id="ARBA00022840"/>
    </source>
</evidence>
<feature type="domain" description="PAS" evidence="14">
    <location>
        <begin position="315"/>
        <end position="391"/>
    </location>
</feature>
<dbReference type="EMBL" id="BAAAYN010000024">
    <property type="protein sequence ID" value="GAA3389195.1"/>
    <property type="molecule type" value="Genomic_DNA"/>
</dbReference>
<reference evidence="16" key="1">
    <citation type="journal article" date="2019" name="Int. J. Syst. Evol. Microbiol.">
        <title>The Global Catalogue of Microorganisms (GCM) 10K type strain sequencing project: providing services to taxonomists for standard genome sequencing and annotation.</title>
        <authorList>
            <consortium name="The Broad Institute Genomics Platform"/>
            <consortium name="The Broad Institute Genome Sequencing Center for Infectious Disease"/>
            <person name="Wu L."/>
            <person name="Ma J."/>
        </authorList>
    </citation>
    <scope>NUCLEOTIDE SEQUENCE [LARGE SCALE GENOMIC DNA]</scope>
    <source>
        <strain evidence="16">JCM 9458</strain>
    </source>
</reference>
<dbReference type="InterPro" id="IPR029016">
    <property type="entry name" value="GAF-like_dom_sf"/>
</dbReference>
<organism evidence="15 16">
    <name type="scientific">Cryptosporangium minutisporangium</name>
    <dbReference type="NCBI Taxonomy" id="113569"/>
    <lineage>
        <taxon>Bacteria</taxon>
        <taxon>Bacillati</taxon>
        <taxon>Actinomycetota</taxon>
        <taxon>Actinomycetes</taxon>
        <taxon>Cryptosporangiales</taxon>
        <taxon>Cryptosporangiaceae</taxon>
        <taxon>Cryptosporangium</taxon>
    </lineage>
</organism>
<dbReference type="SUPFAM" id="SSF47384">
    <property type="entry name" value="Homodimeric domain of signal transducing histidine kinase"/>
    <property type="match status" value="1"/>
</dbReference>
<evidence type="ECO:0000256" key="11">
    <source>
        <dbReference type="ARBA" id="ARBA00023012"/>
    </source>
</evidence>
<dbReference type="InterPro" id="IPR003018">
    <property type="entry name" value="GAF"/>
</dbReference>
<dbReference type="CDD" id="cd00130">
    <property type="entry name" value="PAS"/>
    <property type="match status" value="2"/>
</dbReference>
<dbReference type="InterPro" id="IPR013656">
    <property type="entry name" value="PAS_4"/>
</dbReference>
<comment type="subcellular location">
    <subcellularLocation>
        <location evidence="3">Cell membrane</location>
    </subcellularLocation>
    <subcellularLocation>
        <location evidence="2">Membrane</location>
        <topology evidence="2">Multi-pass membrane protein</topology>
    </subcellularLocation>
</comment>
<evidence type="ECO:0000256" key="1">
    <source>
        <dbReference type="ARBA" id="ARBA00000085"/>
    </source>
</evidence>
<dbReference type="Gene3D" id="3.30.450.40">
    <property type="match status" value="2"/>
</dbReference>
<evidence type="ECO:0000313" key="15">
    <source>
        <dbReference type="EMBL" id="GAA3389195.1"/>
    </source>
</evidence>
<evidence type="ECO:0000256" key="7">
    <source>
        <dbReference type="ARBA" id="ARBA00022741"/>
    </source>
</evidence>
<dbReference type="PROSITE" id="PS50112">
    <property type="entry name" value="PAS"/>
    <property type="match status" value="2"/>
</dbReference>
<evidence type="ECO:0000313" key="16">
    <source>
        <dbReference type="Proteomes" id="UP001501676"/>
    </source>
</evidence>
<dbReference type="Pfam" id="PF01590">
    <property type="entry name" value="GAF"/>
    <property type="match status" value="1"/>
</dbReference>
<dbReference type="SMART" id="SM00388">
    <property type="entry name" value="HisKA"/>
    <property type="match status" value="1"/>
</dbReference>
<evidence type="ECO:0000256" key="2">
    <source>
        <dbReference type="ARBA" id="ARBA00004141"/>
    </source>
</evidence>
<evidence type="ECO:0000259" key="13">
    <source>
        <dbReference type="PROSITE" id="PS50109"/>
    </source>
</evidence>
<feature type="domain" description="Histidine kinase" evidence="13">
    <location>
        <begin position="628"/>
        <end position="841"/>
    </location>
</feature>
<dbReference type="SUPFAM" id="SSF55785">
    <property type="entry name" value="PYP-like sensor domain (PAS domain)"/>
    <property type="match status" value="2"/>
</dbReference>
<dbReference type="Gene3D" id="1.10.287.130">
    <property type="match status" value="1"/>
</dbReference>
<evidence type="ECO:0000256" key="5">
    <source>
        <dbReference type="ARBA" id="ARBA00022679"/>
    </source>
</evidence>
<dbReference type="Gene3D" id="3.30.565.10">
    <property type="entry name" value="Histidine kinase-like ATPase, C-terminal domain"/>
    <property type="match status" value="1"/>
</dbReference>
<dbReference type="InterPro" id="IPR050351">
    <property type="entry name" value="BphY/WalK/GraS-like"/>
</dbReference>
<feature type="domain" description="PAS" evidence="14">
    <location>
        <begin position="183"/>
        <end position="247"/>
    </location>
</feature>
<dbReference type="InterPro" id="IPR036890">
    <property type="entry name" value="HATPase_C_sf"/>
</dbReference>
<dbReference type="NCBIfam" id="TIGR00229">
    <property type="entry name" value="sensory_box"/>
    <property type="match status" value="1"/>
</dbReference>
<evidence type="ECO:0000256" key="12">
    <source>
        <dbReference type="ARBA" id="ARBA00023136"/>
    </source>
</evidence>
<dbReference type="Proteomes" id="UP001501676">
    <property type="component" value="Unassembled WGS sequence"/>
</dbReference>
<dbReference type="PROSITE" id="PS50109">
    <property type="entry name" value="HIS_KIN"/>
    <property type="match status" value="1"/>
</dbReference>
<dbReference type="SMART" id="SM00091">
    <property type="entry name" value="PAS"/>
    <property type="match status" value="2"/>
</dbReference>
<dbReference type="EC" id="2.7.13.3" evidence="4"/>
<dbReference type="Pfam" id="PF00512">
    <property type="entry name" value="HisKA"/>
    <property type="match status" value="1"/>
</dbReference>
<name>A0ABP6T0A9_9ACTN</name>
<dbReference type="Gene3D" id="3.30.450.20">
    <property type="entry name" value="PAS domain"/>
    <property type="match status" value="2"/>
</dbReference>
<dbReference type="InterPro" id="IPR013767">
    <property type="entry name" value="PAS_fold"/>
</dbReference>
<accession>A0ABP6T0A9</accession>
<sequence>MLTLDPAALADPLRLAAVARARLVLPTLPIPLTKMSRHAARLLDAPMGLITLVGQDFEYFAGSYGAPRSLVAGDEASVAYSLCKYVVSADGPVLSADLDAEDDARLRHHPLAVEYGVRAFLGAPLRDTDDRPVGSVTVLDTRPRPWTGSQIAAVVEIAELVGPVPATAPHLDTPLAGVEAAVVFDAVAEAFLTLNPDAVITGWNSAAEELFGWTSEQACGRHVEDLLRPGDGPPAIHTILDRLLQVHATEVDADRHLHGAVRVRHRDGRPIHAQVRLSVIHSPAGAIICAFFTDITGQVTMATEAASAAEAAEMQRAFADALLDSLSEGVAAVDAEGRAVVFNRALRRLCGQPETASTAEAMAGVLPVLHHPDGEPFTARDLVLTAALSGATLRDTQVLVRLPGLPDRHVLTSGQPIQATDGRVIGAVATIRDVTVRRRTEQFRDCELAVARLLNHATSLEEAASELARIVAATLGWPYVSIRRIDPATGVLRRIGHWDEGSDAIRELLTAQLTPTTEAVMRQVWATGEPVWIPDLETSPLFDDPEARERTKLYVHHGLRSAVSVPFHDGTDTVGALTCFADTAETDQMLITGLVTAIGAQVSQFLIGRRAADLALQLAHTRAEFTALVGHDMRTPLTTIATYTQLLLDDPAPRPDSDQQLLRGIDRGTARLRSLVDALLDLAALEAGDQPLQAHDVDLSALLRQAVADVRPTTEAAGITLHAQIDPDVHLDGDDQRLHALADTLLASASSATSGGDLFVALHARNGAAELTLSAPGDAATELVSRFSPANATGTGLGSSADTVPRLGLALVRVITERHGGTFALTGPSTIRLRIPLAAAETP</sequence>
<keyword evidence="12" id="KW-0472">Membrane</keyword>
<dbReference type="Pfam" id="PF00989">
    <property type="entry name" value="PAS"/>
    <property type="match status" value="1"/>
</dbReference>
<gene>
    <name evidence="15" type="ORF">GCM10020369_38380</name>
</gene>
<dbReference type="Pfam" id="PF13185">
    <property type="entry name" value="GAF_2"/>
    <property type="match status" value="1"/>
</dbReference>